<dbReference type="PROSITE" id="PS00972">
    <property type="entry name" value="USP_1"/>
    <property type="match status" value="1"/>
</dbReference>
<keyword evidence="5 7" id="KW-0378">Hydrolase</keyword>
<comment type="similarity">
    <text evidence="2 7">Belongs to the peptidase C19 family.</text>
</comment>
<dbReference type="InterPro" id="IPR001394">
    <property type="entry name" value="Peptidase_C19_UCH"/>
</dbReference>
<comment type="caution">
    <text evidence="10">The sequence shown here is derived from an EMBL/GenBank/DDBJ whole genome shotgun (WGS) entry which is preliminary data.</text>
</comment>
<evidence type="ECO:0000256" key="6">
    <source>
        <dbReference type="ARBA" id="ARBA00022807"/>
    </source>
</evidence>
<dbReference type="FunFam" id="3.90.70.10:FF:000119">
    <property type="entry name" value="Ubiquitin specific peptidase 36"/>
    <property type="match status" value="1"/>
</dbReference>
<feature type="compositionally biased region" description="Basic and acidic residues" evidence="8">
    <location>
        <begin position="458"/>
        <end position="469"/>
    </location>
</feature>
<dbReference type="PROSITE" id="PS00973">
    <property type="entry name" value="USP_2"/>
    <property type="match status" value="1"/>
</dbReference>
<accession>A0A7J7J3W3</accession>
<dbReference type="AlphaFoldDB" id="A0A7J7J3W3"/>
<dbReference type="InterPro" id="IPR018200">
    <property type="entry name" value="USP_CS"/>
</dbReference>
<feature type="region of interest" description="Disordered" evidence="8">
    <location>
        <begin position="456"/>
        <end position="483"/>
    </location>
</feature>
<dbReference type="PROSITE" id="PS50235">
    <property type="entry name" value="USP_3"/>
    <property type="match status" value="1"/>
</dbReference>
<dbReference type="CDD" id="cd02661">
    <property type="entry name" value="Peptidase_C19E"/>
    <property type="match status" value="1"/>
</dbReference>
<dbReference type="EC" id="3.4.19.12" evidence="7"/>
<keyword evidence="6 7" id="KW-0788">Thiol protease</keyword>
<keyword evidence="11" id="KW-1185">Reference proteome</keyword>
<evidence type="ECO:0000256" key="1">
    <source>
        <dbReference type="ARBA" id="ARBA00000707"/>
    </source>
</evidence>
<sequence>MPALAAEWSYIDHSPSSYTSARPTDYVQSKFLTSATNNSAISSGSTSVARNRPDRNDGLPPAKVSLFNEAKLKMKWPEKRVVGAGLINLGNTCFVNSVLQCLSYTVPLSCHLLSGSHKSSCKEVGFCMLCLLQDHVTRSAFHQGDAFKPLKVLQNLRNIAKCLTWGRQEDAHEFLRYVVDSMQKSCLSGLNGLDKYSKETTLVHRIFGGYLRSQVMCMQCRHASNTFDPFLDISVEVKESSNLENALSKFVTPETLDVENAYKCESCMKKVCAQKRFTIHKASNVLTIHLKRFDMNRMLGTKVSRHIKFPSELNIRPYMSVSTGIPVYYSLYGVLVHSGFSCNSGHYYSYIKAPDDSWYCMNDSTVSKTSQSTVLGAEAYILFYGRLENKTVYVNGKAPCTITRYDTKSSCHTSSNGKVMIGPQLPARNFPPKSLICKVNKPAAVVVNTGLQSLVPYPEERDSPEREDASNEMNAPSHKVDKDIMQPAPSSKLNSFSNSSLKFTPRSVEPAAKLKVIPETPAAKSIPDVTTSHLAPIEMVHNDFSQKSDGTTLSTDVVSPSCSNHKTQTVSNGAYRINPKNSFHQNDILSETTLTITLLNMFKVKNMAMAGTMMRMLKS</sequence>
<dbReference type="PANTHER" id="PTHR24006">
    <property type="entry name" value="UBIQUITIN CARBOXYL-TERMINAL HYDROLASE"/>
    <property type="match status" value="1"/>
</dbReference>
<evidence type="ECO:0000256" key="4">
    <source>
        <dbReference type="ARBA" id="ARBA00022786"/>
    </source>
</evidence>
<comment type="catalytic activity">
    <reaction evidence="1 7">
        <text>Thiol-dependent hydrolysis of ester, thioester, amide, peptide and isopeptide bonds formed by the C-terminal Gly of ubiquitin (a 76-residue protein attached to proteins as an intracellular targeting signal).</text>
        <dbReference type="EC" id="3.4.19.12"/>
    </reaction>
</comment>
<keyword evidence="3 7" id="KW-0645">Protease</keyword>
<reference evidence="10" key="1">
    <citation type="submission" date="2020-06" db="EMBL/GenBank/DDBJ databases">
        <title>Draft genome of Bugula neritina, a colonial animal packing powerful symbionts and potential medicines.</title>
        <authorList>
            <person name="Rayko M."/>
        </authorList>
    </citation>
    <scope>NUCLEOTIDE SEQUENCE [LARGE SCALE GENOMIC DNA]</scope>
    <source>
        <strain evidence="10">Kwan_BN1</strain>
    </source>
</reference>
<evidence type="ECO:0000259" key="9">
    <source>
        <dbReference type="PROSITE" id="PS50235"/>
    </source>
</evidence>
<dbReference type="GO" id="GO:0016579">
    <property type="term" value="P:protein deubiquitination"/>
    <property type="evidence" value="ECO:0007669"/>
    <property type="project" value="InterPro"/>
</dbReference>
<dbReference type="GO" id="GO:0005829">
    <property type="term" value="C:cytosol"/>
    <property type="evidence" value="ECO:0007669"/>
    <property type="project" value="TreeGrafter"/>
</dbReference>
<dbReference type="InterPro" id="IPR050164">
    <property type="entry name" value="Peptidase_C19"/>
</dbReference>
<dbReference type="InterPro" id="IPR038765">
    <property type="entry name" value="Papain-like_cys_pep_sf"/>
</dbReference>
<evidence type="ECO:0000256" key="2">
    <source>
        <dbReference type="ARBA" id="ARBA00009085"/>
    </source>
</evidence>
<evidence type="ECO:0000313" key="11">
    <source>
        <dbReference type="Proteomes" id="UP000593567"/>
    </source>
</evidence>
<evidence type="ECO:0000256" key="3">
    <source>
        <dbReference type="ARBA" id="ARBA00022670"/>
    </source>
</evidence>
<evidence type="ECO:0000256" key="5">
    <source>
        <dbReference type="ARBA" id="ARBA00022801"/>
    </source>
</evidence>
<feature type="compositionally biased region" description="Polar residues" evidence="8">
    <location>
        <begin position="37"/>
        <end position="49"/>
    </location>
</feature>
<evidence type="ECO:0000313" key="10">
    <source>
        <dbReference type="EMBL" id="KAF6020803.1"/>
    </source>
</evidence>
<evidence type="ECO:0000256" key="7">
    <source>
        <dbReference type="RuleBase" id="RU366025"/>
    </source>
</evidence>
<dbReference type="Proteomes" id="UP000593567">
    <property type="component" value="Unassembled WGS sequence"/>
</dbReference>
<protein>
    <recommendedName>
        <fullName evidence="7">Ubiquitin carboxyl-terminal hydrolase</fullName>
        <ecNumber evidence="7">3.4.19.12</ecNumber>
    </recommendedName>
</protein>
<evidence type="ECO:0000256" key="8">
    <source>
        <dbReference type="SAM" id="MobiDB-lite"/>
    </source>
</evidence>
<dbReference type="EMBL" id="VXIV02003144">
    <property type="protein sequence ID" value="KAF6020803.1"/>
    <property type="molecule type" value="Genomic_DNA"/>
</dbReference>
<keyword evidence="4 7" id="KW-0833">Ubl conjugation pathway</keyword>
<gene>
    <name evidence="10" type="ORF">EB796_020879</name>
</gene>
<dbReference type="SUPFAM" id="SSF54001">
    <property type="entry name" value="Cysteine proteinases"/>
    <property type="match status" value="1"/>
</dbReference>
<dbReference type="PANTHER" id="PTHR24006:SF758">
    <property type="entry name" value="UBIQUITIN CARBOXYL-TERMINAL HYDROLASE 36"/>
    <property type="match status" value="1"/>
</dbReference>
<dbReference type="GO" id="GO:0005634">
    <property type="term" value="C:nucleus"/>
    <property type="evidence" value="ECO:0007669"/>
    <property type="project" value="TreeGrafter"/>
</dbReference>
<organism evidence="10 11">
    <name type="scientific">Bugula neritina</name>
    <name type="common">Brown bryozoan</name>
    <name type="synonym">Sertularia neritina</name>
    <dbReference type="NCBI Taxonomy" id="10212"/>
    <lineage>
        <taxon>Eukaryota</taxon>
        <taxon>Metazoa</taxon>
        <taxon>Spiralia</taxon>
        <taxon>Lophotrochozoa</taxon>
        <taxon>Bryozoa</taxon>
        <taxon>Gymnolaemata</taxon>
        <taxon>Cheilostomatida</taxon>
        <taxon>Flustrina</taxon>
        <taxon>Buguloidea</taxon>
        <taxon>Bugulidae</taxon>
        <taxon>Bugula</taxon>
    </lineage>
</organism>
<dbReference type="Gene3D" id="3.90.70.10">
    <property type="entry name" value="Cysteine proteinases"/>
    <property type="match status" value="1"/>
</dbReference>
<dbReference type="InterPro" id="IPR028889">
    <property type="entry name" value="USP"/>
</dbReference>
<dbReference type="Pfam" id="PF00443">
    <property type="entry name" value="UCH"/>
    <property type="match status" value="1"/>
</dbReference>
<proteinExistence type="inferred from homology"/>
<feature type="domain" description="USP" evidence="9">
    <location>
        <begin position="84"/>
        <end position="387"/>
    </location>
</feature>
<dbReference type="GO" id="GO:0006508">
    <property type="term" value="P:proteolysis"/>
    <property type="evidence" value="ECO:0007669"/>
    <property type="project" value="UniProtKB-KW"/>
</dbReference>
<dbReference type="OrthoDB" id="420187at2759"/>
<dbReference type="GO" id="GO:0004843">
    <property type="term" value="F:cysteine-type deubiquitinase activity"/>
    <property type="evidence" value="ECO:0007669"/>
    <property type="project" value="UniProtKB-UniRule"/>
</dbReference>
<feature type="region of interest" description="Disordered" evidence="8">
    <location>
        <begin position="37"/>
        <end position="59"/>
    </location>
</feature>
<name>A0A7J7J3W3_BUGNE</name>